<evidence type="ECO:0008006" key="3">
    <source>
        <dbReference type="Google" id="ProtNLM"/>
    </source>
</evidence>
<protein>
    <recommendedName>
        <fullName evidence="3">General transcription factor II-I repeat domain-containing protein 2-like</fullName>
    </recommendedName>
</protein>
<organism evidence="1 2">
    <name type="scientific">Octopus vulgaris</name>
    <name type="common">Common octopus</name>
    <dbReference type="NCBI Taxonomy" id="6645"/>
    <lineage>
        <taxon>Eukaryota</taxon>
        <taxon>Metazoa</taxon>
        <taxon>Spiralia</taxon>
        <taxon>Lophotrochozoa</taxon>
        <taxon>Mollusca</taxon>
        <taxon>Cephalopoda</taxon>
        <taxon>Coleoidea</taxon>
        <taxon>Octopodiformes</taxon>
        <taxon>Octopoda</taxon>
        <taxon>Incirrata</taxon>
        <taxon>Octopodidae</taxon>
        <taxon>Octopus</taxon>
    </lineage>
</organism>
<dbReference type="Proteomes" id="UP001162480">
    <property type="component" value="Chromosome 13"/>
</dbReference>
<dbReference type="EMBL" id="OX597826">
    <property type="protein sequence ID" value="CAI9731689.1"/>
    <property type="molecule type" value="Genomic_DNA"/>
</dbReference>
<evidence type="ECO:0000313" key="2">
    <source>
        <dbReference type="Proteomes" id="UP001162480"/>
    </source>
</evidence>
<dbReference type="AlphaFoldDB" id="A0AA36FBZ9"/>
<accession>A0AA36FBZ9</accession>
<dbReference type="PANTHER" id="PTHR45913">
    <property type="entry name" value="EPM2A-INTERACTING PROTEIN 1"/>
    <property type="match status" value="1"/>
</dbReference>
<evidence type="ECO:0000313" key="1">
    <source>
        <dbReference type="EMBL" id="CAI9731689.1"/>
    </source>
</evidence>
<keyword evidence="2" id="KW-1185">Reference proteome</keyword>
<dbReference type="PANTHER" id="PTHR45913:SF11">
    <property type="entry name" value="EPM2A-INTERACTING PROTEIN 1"/>
    <property type="match status" value="1"/>
</dbReference>
<reference evidence="1" key="1">
    <citation type="submission" date="2023-08" db="EMBL/GenBank/DDBJ databases">
        <authorList>
            <person name="Alioto T."/>
            <person name="Alioto T."/>
            <person name="Gomez Garrido J."/>
        </authorList>
    </citation>
    <scope>NUCLEOTIDE SEQUENCE</scope>
</reference>
<name>A0AA36FBZ9_OCTVU</name>
<sequence length="344" mass="39392">MAKRKVDAENRAFQIRWETENMFTDIDGKPVCLNCGANVTVLKEYNLKCYYETKHQDKYKYLTAEQKQRKVDELKRNLTLKHVFNQSKITKNTVADRVCEMATDLKTQLIEKGKDFVAHSLAVDETTDTIDAAQLAIFIHEVDCNLFIMEEILDIKSMHRTTTGKDLFEKKCQIATDMKPPWDKLAGLSTDGAPAMCGKKKSGLMGRMRLELQEGNCAGELTTYHCIIHQETLCAKAFKMKHVMSTVTQTVNVIQAKGLNHRHFQSFLQQIHSEFSDVPYHTEVRWLSRGQVLNIVFGLVEEICQFMNSKGKESKVLRDEEGKCELAFLVDITAHLNVLNIQHQ</sequence>
<gene>
    <name evidence="1" type="ORF">OCTVUL_1B005908</name>
</gene>
<proteinExistence type="predicted"/>